<feature type="domain" description="Methyltransferase" evidence="1">
    <location>
        <begin position="178"/>
        <end position="275"/>
    </location>
</feature>
<dbReference type="Pfam" id="PF13649">
    <property type="entry name" value="Methyltransf_25"/>
    <property type="match status" value="1"/>
</dbReference>
<dbReference type="EMBL" id="JBHLZU010000001">
    <property type="protein sequence ID" value="MFB9902339.1"/>
    <property type="molecule type" value="Genomic_DNA"/>
</dbReference>
<dbReference type="GO" id="GO:0008168">
    <property type="term" value="F:methyltransferase activity"/>
    <property type="evidence" value="ECO:0007669"/>
    <property type="project" value="UniProtKB-KW"/>
</dbReference>
<name>A0ABV5ZRR7_9PSEU</name>
<protein>
    <submittedName>
        <fullName evidence="2">SAM-dependent methyltransferase</fullName>
        <ecNumber evidence="2">2.1.1.-</ecNumber>
    </submittedName>
</protein>
<proteinExistence type="predicted"/>
<evidence type="ECO:0000259" key="1">
    <source>
        <dbReference type="Pfam" id="PF13649"/>
    </source>
</evidence>
<dbReference type="InterPro" id="IPR036388">
    <property type="entry name" value="WH-like_DNA-bd_sf"/>
</dbReference>
<accession>A0ABV5ZRR7</accession>
<dbReference type="RefSeq" id="WP_377849469.1">
    <property type="nucleotide sequence ID" value="NZ_JBHLZU010000001.1"/>
</dbReference>
<dbReference type="InterPro" id="IPR029063">
    <property type="entry name" value="SAM-dependent_MTases_sf"/>
</dbReference>
<dbReference type="Proteomes" id="UP001589693">
    <property type="component" value="Unassembled WGS sequence"/>
</dbReference>
<organism evidence="2 3">
    <name type="scientific">Allokutzneria oryzae</name>
    <dbReference type="NCBI Taxonomy" id="1378989"/>
    <lineage>
        <taxon>Bacteria</taxon>
        <taxon>Bacillati</taxon>
        <taxon>Actinomycetota</taxon>
        <taxon>Actinomycetes</taxon>
        <taxon>Pseudonocardiales</taxon>
        <taxon>Pseudonocardiaceae</taxon>
        <taxon>Allokutzneria</taxon>
    </lineage>
</organism>
<reference evidence="2 3" key="1">
    <citation type="submission" date="2024-09" db="EMBL/GenBank/DDBJ databases">
        <authorList>
            <person name="Sun Q."/>
            <person name="Mori K."/>
        </authorList>
    </citation>
    <scope>NUCLEOTIDE SEQUENCE [LARGE SCALE GENOMIC DNA]</scope>
    <source>
        <strain evidence="2 3">TBRC 7907</strain>
    </source>
</reference>
<dbReference type="EC" id="2.1.1.-" evidence="2"/>
<comment type="caution">
    <text evidence="2">The sequence shown here is derived from an EMBL/GenBank/DDBJ whole genome shotgun (WGS) entry which is preliminary data.</text>
</comment>
<keyword evidence="2" id="KW-0808">Transferase</keyword>
<dbReference type="SUPFAM" id="SSF53335">
    <property type="entry name" value="S-adenosyl-L-methionine-dependent methyltransferases"/>
    <property type="match status" value="1"/>
</dbReference>
<dbReference type="InterPro" id="IPR041698">
    <property type="entry name" value="Methyltransf_25"/>
</dbReference>
<gene>
    <name evidence="2" type="ORF">ACFFQA_00175</name>
</gene>
<sequence>MSACYGVNPGDAGIEVPREWSGTAATPVTADTAFNGFVCTHVVFAFERLGVFARFAEAGSLDMTGFCAEHGLDDAVFRALVGAAESFGHVTVTGDRVLPTEHGEEVRRQLGFFTWAVGGYHDVFAAAAPIATGKRAFGSDVLRDEAMVALGSAQADTALMRHILDAEIAQVDFSVLADLGSGTCERLSRLVKDRPGARGIGLDISRSATELAARTVAGYGLRDRVEPVCADVRQVVAGELKPEGAAEVDAVMSFMFLHDLLADPSTRSRVIPEMREAFPNARTFLLADTTIRPRGAAERTLPMFSSGFELAHALMGVPLHTRQDYERLFVDAGLTIRRTVPFGAPHTYLFVLEA</sequence>
<dbReference type="Gene3D" id="1.10.10.10">
    <property type="entry name" value="Winged helix-like DNA-binding domain superfamily/Winged helix DNA-binding domain"/>
    <property type="match status" value="1"/>
</dbReference>
<dbReference type="CDD" id="cd02440">
    <property type="entry name" value="AdoMet_MTases"/>
    <property type="match status" value="1"/>
</dbReference>
<evidence type="ECO:0000313" key="2">
    <source>
        <dbReference type="EMBL" id="MFB9902339.1"/>
    </source>
</evidence>
<keyword evidence="2" id="KW-0489">Methyltransferase</keyword>
<keyword evidence="3" id="KW-1185">Reference proteome</keyword>
<evidence type="ECO:0000313" key="3">
    <source>
        <dbReference type="Proteomes" id="UP001589693"/>
    </source>
</evidence>
<dbReference type="GO" id="GO:0032259">
    <property type="term" value="P:methylation"/>
    <property type="evidence" value="ECO:0007669"/>
    <property type="project" value="UniProtKB-KW"/>
</dbReference>
<dbReference type="Gene3D" id="3.40.50.150">
    <property type="entry name" value="Vaccinia Virus protein VP39"/>
    <property type="match status" value="1"/>
</dbReference>